<reference evidence="9 10" key="1">
    <citation type="submission" date="2017-09" db="EMBL/GenBank/DDBJ databases">
        <title>Depth-based differentiation of microbial function through sediment-hosted aquifers and enrichment of novel symbionts in the deep terrestrial subsurface.</title>
        <authorList>
            <person name="Probst A.J."/>
            <person name="Ladd B."/>
            <person name="Jarett J.K."/>
            <person name="Geller-Mcgrath D.E."/>
            <person name="Sieber C.M."/>
            <person name="Emerson J.B."/>
            <person name="Anantharaman K."/>
            <person name="Thomas B.C."/>
            <person name="Malmstrom R."/>
            <person name="Stieglmeier M."/>
            <person name="Klingl A."/>
            <person name="Woyke T."/>
            <person name="Ryan C.M."/>
            <person name="Banfield J.F."/>
        </authorList>
    </citation>
    <scope>NUCLEOTIDE SEQUENCE [LARGE SCALE GENOMIC DNA]</scope>
    <source>
        <strain evidence="9">CG11_big_fil_rev_8_21_14_0_20_39_10</strain>
    </source>
</reference>
<evidence type="ECO:0000259" key="8">
    <source>
        <dbReference type="PROSITE" id="PS50862"/>
    </source>
</evidence>
<name>A0A2M6K9Z3_9BACT</name>
<comment type="caution">
    <text evidence="7">Lacks conserved residue(s) required for the propagation of feature annotation.</text>
</comment>
<dbReference type="HAMAP" id="MF_00044">
    <property type="entry name" value="Asp_tRNA_synth_type1"/>
    <property type="match status" value="1"/>
</dbReference>
<dbReference type="PANTHER" id="PTHR22594">
    <property type="entry name" value="ASPARTYL/LYSYL-TRNA SYNTHETASE"/>
    <property type="match status" value="1"/>
</dbReference>
<keyword evidence="3 7" id="KW-0547">Nucleotide-binding</keyword>
<dbReference type="InterPro" id="IPR012340">
    <property type="entry name" value="NA-bd_OB-fold"/>
</dbReference>
<dbReference type="GO" id="GO:0005524">
    <property type="term" value="F:ATP binding"/>
    <property type="evidence" value="ECO:0007669"/>
    <property type="project" value="UniProtKB-UniRule"/>
</dbReference>
<evidence type="ECO:0000256" key="2">
    <source>
        <dbReference type="ARBA" id="ARBA00022598"/>
    </source>
</evidence>
<feature type="binding site" evidence="7">
    <location>
        <begin position="223"/>
        <end position="225"/>
    </location>
    <ligand>
        <name>ATP</name>
        <dbReference type="ChEBI" id="CHEBI:30616"/>
    </ligand>
</feature>
<dbReference type="InterPro" id="IPR045864">
    <property type="entry name" value="aa-tRNA-synth_II/BPL/LPL"/>
</dbReference>
<evidence type="ECO:0000256" key="5">
    <source>
        <dbReference type="ARBA" id="ARBA00022917"/>
    </source>
</evidence>
<dbReference type="GO" id="GO:0003676">
    <property type="term" value="F:nucleic acid binding"/>
    <property type="evidence" value="ECO:0007669"/>
    <property type="project" value="InterPro"/>
</dbReference>
<protein>
    <recommendedName>
        <fullName evidence="7">Aspartate--tRNA(Asp/Asn) ligase</fullName>
        <ecNumber evidence="7">6.1.1.23</ecNumber>
    </recommendedName>
    <alternativeName>
        <fullName evidence="7">Aspartyl-tRNA synthetase</fullName>
        <shortName evidence="7">AspRS</shortName>
    </alternativeName>
    <alternativeName>
        <fullName evidence="7">Non-discriminating aspartyl-tRNA synthetase</fullName>
        <shortName evidence="7">ND-AspRS</shortName>
    </alternativeName>
</protein>
<comment type="function">
    <text evidence="7">Aspartyl-tRNA synthetase with relaxed tRNA specificity since it is able to aspartylate not only its cognate tRNA(Asp) but also tRNA(Asn). Reaction proceeds in two steps: L-aspartate is first activated by ATP to form Asp-AMP and then transferred to the acceptor end of tRNA(Asp/Asn).</text>
</comment>
<comment type="subunit">
    <text evidence="7">Homodimer.</text>
</comment>
<feature type="domain" description="Aminoacyl-transfer RNA synthetases class-II family profile" evidence="8">
    <location>
        <begin position="147"/>
        <end position="559"/>
    </location>
</feature>
<gene>
    <name evidence="7" type="primary">aspS</name>
    <name evidence="9" type="ORF">COV49_00715</name>
</gene>
<dbReference type="InterPro" id="IPR047090">
    <property type="entry name" value="AspRS_core"/>
</dbReference>
<evidence type="ECO:0000256" key="3">
    <source>
        <dbReference type="ARBA" id="ARBA00022741"/>
    </source>
</evidence>
<feature type="binding site" evidence="7">
    <location>
        <position position="487"/>
    </location>
    <ligand>
        <name>ATP</name>
        <dbReference type="ChEBI" id="CHEBI:30616"/>
    </ligand>
</feature>
<dbReference type="PRINTS" id="PR01042">
    <property type="entry name" value="TRNASYNTHASP"/>
</dbReference>
<dbReference type="InterPro" id="IPR047089">
    <property type="entry name" value="Asp-tRNA-ligase_1_N"/>
</dbReference>
<dbReference type="GO" id="GO:0050560">
    <property type="term" value="F:aspartate-tRNA(Asn) ligase activity"/>
    <property type="evidence" value="ECO:0007669"/>
    <property type="project" value="UniProtKB-EC"/>
</dbReference>
<keyword evidence="7" id="KW-0963">Cytoplasm</keyword>
<dbReference type="InterPro" id="IPR006195">
    <property type="entry name" value="aa-tRNA-synth_II"/>
</dbReference>
<feature type="region of interest" description="Aspartate" evidence="7">
    <location>
        <begin position="201"/>
        <end position="204"/>
    </location>
</feature>
<dbReference type="EC" id="6.1.1.23" evidence="7"/>
<evidence type="ECO:0000256" key="6">
    <source>
        <dbReference type="ARBA" id="ARBA00023146"/>
    </source>
</evidence>
<dbReference type="InterPro" id="IPR029351">
    <property type="entry name" value="GAD_dom"/>
</dbReference>
<dbReference type="SUPFAM" id="SSF55681">
    <property type="entry name" value="Class II aaRS and biotin synthetases"/>
    <property type="match status" value="1"/>
</dbReference>
<accession>A0A2M6K9Z3</accession>
<dbReference type="InterPro" id="IPR004365">
    <property type="entry name" value="NA-bd_OB_tRNA"/>
</dbReference>
<feature type="binding site" evidence="7">
    <location>
        <position position="232"/>
    </location>
    <ligand>
        <name>ATP</name>
        <dbReference type="ChEBI" id="CHEBI:30616"/>
    </ligand>
</feature>
<dbReference type="InterPro" id="IPR004364">
    <property type="entry name" value="Aa-tRNA-synt_II"/>
</dbReference>
<dbReference type="Pfam" id="PF02938">
    <property type="entry name" value="GAD"/>
    <property type="match status" value="1"/>
</dbReference>
<dbReference type="Gene3D" id="3.30.1360.30">
    <property type="entry name" value="GAD-like domain"/>
    <property type="match status" value="1"/>
</dbReference>
<dbReference type="Proteomes" id="UP000230869">
    <property type="component" value="Unassembled WGS sequence"/>
</dbReference>
<dbReference type="InterPro" id="IPR004115">
    <property type="entry name" value="GAD-like_sf"/>
</dbReference>
<dbReference type="InterPro" id="IPR002312">
    <property type="entry name" value="Asp/Asn-tRNA-synth_IIb"/>
</dbReference>
<dbReference type="SUPFAM" id="SSF55261">
    <property type="entry name" value="GAD domain-like"/>
    <property type="match status" value="1"/>
</dbReference>
<dbReference type="EMBL" id="PCWW01000012">
    <property type="protein sequence ID" value="PIR13888.1"/>
    <property type="molecule type" value="Genomic_DNA"/>
</dbReference>
<evidence type="ECO:0000256" key="1">
    <source>
        <dbReference type="ARBA" id="ARBA00006303"/>
    </source>
</evidence>
<feature type="binding site" evidence="7">
    <location>
        <position position="177"/>
    </location>
    <ligand>
        <name>L-aspartate</name>
        <dbReference type="ChEBI" id="CHEBI:29991"/>
    </ligand>
</feature>
<keyword evidence="4 7" id="KW-0067">ATP-binding</keyword>
<dbReference type="CDD" id="cd04317">
    <property type="entry name" value="EcAspRS_like_N"/>
    <property type="match status" value="1"/>
</dbReference>
<dbReference type="Pfam" id="PF00152">
    <property type="entry name" value="tRNA-synt_2"/>
    <property type="match status" value="1"/>
</dbReference>
<feature type="site" description="Important for tRNA non-discrimination" evidence="7">
    <location>
        <position position="31"/>
    </location>
</feature>
<comment type="subcellular location">
    <subcellularLocation>
        <location evidence="7">Cytoplasm</location>
    </subcellularLocation>
</comment>
<dbReference type="Pfam" id="PF01336">
    <property type="entry name" value="tRNA_anti-codon"/>
    <property type="match status" value="1"/>
</dbReference>
<dbReference type="SUPFAM" id="SSF50249">
    <property type="entry name" value="Nucleic acid-binding proteins"/>
    <property type="match status" value="1"/>
</dbReference>
<feature type="binding site" evidence="7">
    <location>
        <begin position="538"/>
        <end position="541"/>
    </location>
    <ligand>
        <name>ATP</name>
        <dbReference type="ChEBI" id="CHEBI:30616"/>
    </ligand>
</feature>
<evidence type="ECO:0000313" key="10">
    <source>
        <dbReference type="Proteomes" id="UP000230869"/>
    </source>
</evidence>
<feature type="binding site" evidence="7">
    <location>
        <position position="453"/>
    </location>
    <ligand>
        <name>L-aspartate</name>
        <dbReference type="ChEBI" id="CHEBI:29991"/>
    </ligand>
</feature>
<dbReference type="CDD" id="cd00777">
    <property type="entry name" value="AspRS_core"/>
    <property type="match status" value="1"/>
</dbReference>
<dbReference type="InterPro" id="IPR004524">
    <property type="entry name" value="Asp-tRNA-ligase_1"/>
</dbReference>
<dbReference type="NCBIfam" id="TIGR00459">
    <property type="entry name" value="aspS_bact"/>
    <property type="match status" value="1"/>
</dbReference>
<sequence length="590" mass="67440">MLRTHTCGQLIKKEVNKTVELAGWVHRRRDHGGLIFIDLRDRYGLTQVKFDPDINKKAHKEAEKLRSEWVMRVKGKVALRPKDMVNKKLKTGEVEVEAGELEILSQSKTPPFELDEEKNIEVKEELRMKYRYIDLRRSEIFDIMVKRHELIKFIRDYLAKLDFIEVETPMLSKSTPEGARDFLVPSRLQKGEFYALPQSPQQYKQLLMLGGMDKYFQIAKCFRDEDTRGDRQAEFTQLDLEMSFVEQKDILDLTEDLFTKAIEKIFPDKKIMKKPWPRLEYSDVMEKYGSDKPDLRFGLEIIDLTNLVKGCGFKVFADAAEKQGVVRAICAKGAAKFTRKEIDNLTELAQSHGAKGLAYIVIKEKGELQSPIVKFLGEKLSKEIIKTMEAGPGDIIFFGADEKAVVCEALAHVRLELGKMLKLIDDKIIALAFILNFPLFEEEAEGGHFAPSHHMFTAPRKEDLKLLDKDPGKARSYQHDMVANGYELGGGSVRIHDGQLQEKIFDLIGFDEKKKKEFAHFLRAFEYGVPPHGGIAPGLDRILMVLMNKASIREVMAFPKTGDGRDLMMEAPSEVDEKQLKELGLVVKKD</sequence>
<dbReference type="GO" id="GO:0005737">
    <property type="term" value="C:cytoplasm"/>
    <property type="evidence" value="ECO:0007669"/>
    <property type="project" value="UniProtKB-SubCell"/>
</dbReference>
<comment type="similarity">
    <text evidence="1 7">Belongs to the class-II aminoacyl-tRNA synthetase family. Type 1 subfamily.</text>
</comment>
<organism evidence="9 10">
    <name type="scientific">Candidatus Falkowbacteria bacterium CG11_big_fil_rev_8_21_14_0_20_39_10</name>
    <dbReference type="NCBI Taxonomy" id="1974570"/>
    <lineage>
        <taxon>Bacteria</taxon>
        <taxon>Candidatus Falkowiibacteriota</taxon>
    </lineage>
</organism>
<dbReference type="GO" id="GO:0004815">
    <property type="term" value="F:aspartate-tRNA ligase activity"/>
    <property type="evidence" value="ECO:0007669"/>
    <property type="project" value="UniProtKB-UniRule"/>
</dbReference>
<evidence type="ECO:0000256" key="7">
    <source>
        <dbReference type="HAMAP-Rule" id="MF_00044"/>
    </source>
</evidence>
<dbReference type="NCBIfam" id="NF001750">
    <property type="entry name" value="PRK00476.1"/>
    <property type="match status" value="1"/>
</dbReference>
<evidence type="ECO:0000313" key="9">
    <source>
        <dbReference type="EMBL" id="PIR13888.1"/>
    </source>
</evidence>
<comment type="catalytic activity">
    <reaction evidence="7">
        <text>tRNA(Asx) + L-aspartate + ATP = L-aspartyl-tRNA(Asx) + AMP + diphosphate</text>
        <dbReference type="Rhea" id="RHEA:18349"/>
        <dbReference type="Rhea" id="RHEA-COMP:9710"/>
        <dbReference type="Rhea" id="RHEA-COMP:9711"/>
        <dbReference type="ChEBI" id="CHEBI:29991"/>
        <dbReference type="ChEBI" id="CHEBI:30616"/>
        <dbReference type="ChEBI" id="CHEBI:33019"/>
        <dbReference type="ChEBI" id="CHEBI:78442"/>
        <dbReference type="ChEBI" id="CHEBI:78516"/>
        <dbReference type="ChEBI" id="CHEBI:456215"/>
        <dbReference type="EC" id="6.1.1.23"/>
    </reaction>
</comment>
<dbReference type="AlphaFoldDB" id="A0A2M6K9Z3"/>
<feature type="binding site" evidence="7">
    <location>
        <position position="494"/>
    </location>
    <ligand>
        <name>L-aspartate</name>
        <dbReference type="ChEBI" id="CHEBI:29991"/>
    </ligand>
</feature>
<dbReference type="PANTHER" id="PTHR22594:SF5">
    <property type="entry name" value="ASPARTATE--TRNA LIGASE, MITOCHONDRIAL"/>
    <property type="match status" value="1"/>
</dbReference>
<comment type="caution">
    <text evidence="9">The sequence shown here is derived from an EMBL/GenBank/DDBJ whole genome shotgun (WGS) entry which is preliminary data.</text>
</comment>
<feature type="binding site" evidence="7">
    <location>
        <position position="223"/>
    </location>
    <ligand>
        <name>L-aspartate</name>
        <dbReference type="ChEBI" id="CHEBI:29991"/>
    </ligand>
</feature>
<dbReference type="PROSITE" id="PS50862">
    <property type="entry name" value="AA_TRNA_LIGASE_II"/>
    <property type="match status" value="1"/>
</dbReference>
<keyword evidence="5 7" id="KW-0648">Protein biosynthesis</keyword>
<dbReference type="Gene3D" id="2.40.50.140">
    <property type="entry name" value="Nucleic acid-binding proteins"/>
    <property type="match status" value="1"/>
</dbReference>
<dbReference type="GO" id="GO:0006422">
    <property type="term" value="P:aspartyl-tRNA aminoacylation"/>
    <property type="evidence" value="ECO:0007669"/>
    <property type="project" value="UniProtKB-UniRule"/>
</dbReference>
<evidence type="ECO:0000256" key="4">
    <source>
        <dbReference type="ARBA" id="ARBA00022840"/>
    </source>
</evidence>
<dbReference type="Gene3D" id="3.30.930.10">
    <property type="entry name" value="Bira Bifunctional Protein, Domain 2"/>
    <property type="match status" value="1"/>
</dbReference>
<keyword evidence="6 7" id="KW-0030">Aminoacyl-tRNA synthetase</keyword>
<keyword evidence="2 7" id="KW-0436">Ligase</keyword>
<proteinExistence type="inferred from homology"/>